<dbReference type="AlphaFoldDB" id="A0A1V6M3F3"/>
<protein>
    <recommendedName>
        <fullName evidence="1">SpoVT-AbrB domain-containing protein</fullName>
    </recommendedName>
</protein>
<evidence type="ECO:0000259" key="1">
    <source>
        <dbReference type="SMART" id="SM00966"/>
    </source>
</evidence>
<evidence type="ECO:0000313" key="2">
    <source>
        <dbReference type="EMBL" id="OQD46959.1"/>
    </source>
</evidence>
<dbReference type="SUPFAM" id="SSF89447">
    <property type="entry name" value="AbrB/MazE/MraZ-like"/>
    <property type="match status" value="1"/>
</dbReference>
<dbReference type="RefSeq" id="WP_070065925.1">
    <property type="nucleotide sequence ID" value="NZ_MJUW02000017.1"/>
</dbReference>
<dbReference type="SMART" id="SM00966">
    <property type="entry name" value="SpoVT_AbrB"/>
    <property type="match status" value="1"/>
</dbReference>
<dbReference type="EMBL" id="MJUW02000017">
    <property type="protein sequence ID" value="OQD46959.1"/>
    <property type="molecule type" value="Genomic_DNA"/>
</dbReference>
<name>A0A1V6M3F3_9BACT</name>
<keyword evidence="3" id="KW-1185">Reference proteome</keyword>
<proteinExistence type="predicted"/>
<dbReference type="NCBIfam" id="TIGR01439">
    <property type="entry name" value="lp_hng_hel_AbrB"/>
    <property type="match status" value="1"/>
</dbReference>
<reference evidence="2 3" key="1">
    <citation type="journal article" date="2016" name="Genome Announc.">
        <title>Draft Genome Sequence of the Anaerobic Ammonium-Oxidizing Bacterium 'Candidatus Brocadia sp. 40'.</title>
        <authorList>
            <person name="Ali M."/>
            <person name="Haroon M.F."/>
            <person name="Narita Y."/>
            <person name="Zhang L."/>
            <person name="Rangel Shaw D."/>
            <person name="Okabe S."/>
            <person name="Saikaly P.E."/>
        </authorList>
    </citation>
    <scope>NUCLEOTIDE SEQUENCE [LARGE SCALE GENOMIC DNA]</scope>
    <source>
        <strain evidence="2 3">40</strain>
    </source>
</reference>
<dbReference type="GO" id="GO:0003677">
    <property type="term" value="F:DNA binding"/>
    <property type="evidence" value="ECO:0007669"/>
    <property type="project" value="InterPro"/>
</dbReference>
<organism evidence="2 3">
    <name type="scientific">Candidatus Brocadia sapporoensis</name>
    <dbReference type="NCBI Taxonomy" id="392547"/>
    <lineage>
        <taxon>Bacteria</taxon>
        <taxon>Pseudomonadati</taxon>
        <taxon>Planctomycetota</taxon>
        <taxon>Candidatus Brocadiia</taxon>
        <taxon>Candidatus Brocadiales</taxon>
        <taxon>Candidatus Brocadiaceae</taxon>
        <taxon>Candidatus Brocadia</taxon>
    </lineage>
</organism>
<comment type="caution">
    <text evidence="2">The sequence shown here is derived from an EMBL/GenBank/DDBJ whole genome shotgun (WGS) entry which is preliminary data.</text>
</comment>
<dbReference type="Pfam" id="PF04014">
    <property type="entry name" value="MazE_antitoxin"/>
    <property type="match status" value="1"/>
</dbReference>
<dbReference type="InterPro" id="IPR007159">
    <property type="entry name" value="SpoVT-AbrB_dom"/>
</dbReference>
<dbReference type="Proteomes" id="UP000242219">
    <property type="component" value="Unassembled WGS sequence"/>
</dbReference>
<gene>
    <name evidence="2" type="ORF">BIY37_00715</name>
</gene>
<evidence type="ECO:0000313" key="3">
    <source>
        <dbReference type="Proteomes" id="UP000242219"/>
    </source>
</evidence>
<feature type="domain" description="SpoVT-AbrB" evidence="1">
    <location>
        <begin position="8"/>
        <end position="53"/>
    </location>
</feature>
<dbReference type="InterPro" id="IPR037914">
    <property type="entry name" value="SpoVT-AbrB_sf"/>
</dbReference>
<sequence length="66" mass="7421">MVIVVLTSKISSKDQITLPKGIKKLLNVQEGNVVIFEKQNDKIVIKSARTLRDFKGLLKNITSVRL</sequence>
<dbReference type="Gene3D" id="2.10.260.10">
    <property type="match status" value="1"/>
</dbReference>
<accession>A0A1V6M3F3</accession>